<evidence type="ECO:0000313" key="7">
    <source>
        <dbReference type="EMBL" id="GAN54332.1"/>
    </source>
</evidence>
<comment type="caution">
    <text evidence="7">The sequence shown here is derived from an EMBL/GenBank/DDBJ whole genome shotgun (WGS) entry which is preliminary data.</text>
</comment>
<dbReference type="Pfam" id="PF00355">
    <property type="entry name" value="Rieske"/>
    <property type="match status" value="1"/>
</dbReference>
<protein>
    <submittedName>
        <fullName evidence="7">Oxidoreductase protein</fullName>
    </submittedName>
</protein>
<dbReference type="GO" id="GO:0016491">
    <property type="term" value="F:oxidoreductase activity"/>
    <property type="evidence" value="ECO:0007669"/>
    <property type="project" value="UniProtKB-KW"/>
</dbReference>
<dbReference type="Gene3D" id="2.102.10.10">
    <property type="entry name" value="Rieske [2Fe-2S] iron-sulphur domain"/>
    <property type="match status" value="1"/>
</dbReference>
<dbReference type="InterPro" id="IPR015881">
    <property type="entry name" value="ARHD_Rieske_2Fe_2S"/>
</dbReference>
<dbReference type="Proteomes" id="UP000032679">
    <property type="component" value="Unassembled WGS sequence"/>
</dbReference>
<dbReference type="PROSITE" id="PS51296">
    <property type="entry name" value="RIESKE"/>
    <property type="match status" value="1"/>
</dbReference>
<dbReference type="GO" id="GO:0005506">
    <property type="term" value="F:iron ion binding"/>
    <property type="evidence" value="ECO:0007669"/>
    <property type="project" value="InterPro"/>
</dbReference>
<evidence type="ECO:0000256" key="2">
    <source>
        <dbReference type="ARBA" id="ARBA00022723"/>
    </source>
</evidence>
<evidence type="ECO:0000256" key="4">
    <source>
        <dbReference type="ARBA" id="ARBA00023004"/>
    </source>
</evidence>
<accession>A0A0D6ML32</accession>
<dbReference type="InterPro" id="IPR050584">
    <property type="entry name" value="Cholesterol_7-desaturase"/>
</dbReference>
<dbReference type="InterPro" id="IPR017941">
    <property type="entry name" value="Rieske_2Fe-2S"/>
</dbReference>
<dbReference type="SUPFAM" id="SSF50022">
    <property type="entry name" value="ISP domain"/>
    <property type="match status" value="1"/>
</dbReference>
<evidence type="ECO:0000256" key="3">
    <source>
        <dbReference type="ARBA" id="ARBA00023002"/>
    </source>
</evidence>
<proteinExistence type="predicted"/>
<keyword evidence="8" id="KW-1185">Reference proteome</keyword>
<evidence type="ECO:0000313" key="8">
    <source>
        <dbReference type="Proteomes" id="UP000032679"/>
    </source>
</evidence>
<dbReference type="PANTHER" id="PTHR21266">
    <property type="entry name" value="IRON-SULFUR DOMAIN CONTAINING PROTEIN"/>
    <property type="match status" value="1"/>
</dbReference>
<dbReference type="PROSITE" id="PS00570">
    <property type="entry name" value="RING_HYDROXYL_ALPHA"/>
    <property type="match status" value="1"/>
</dbReference>
<organism evidence="7 8">
    <name type="scientific">Tanticharoenia sakaeratensis NBRC 103193</name>
    <dbReference type="NCBI Taxonomy" id="1231623"/>
    <lineage>
        <taxon>Bacteria</taxon>
        <taxon>Pseudomonadati</taxon>
        <taxon>Pseudomonadota</taxon>
        <taxon>Alphaproteobacteria</taxon>
        <taxon>Acetobacterales</taxon>
        <taxon>Acetobacteraceae</taxon>
        <taxon>Tanticharoenia</taxon>
    </lineage>
</organism>
<feature type="domain" description="Rieske" evidence="6">
    <location>
        <begin position="7"/>
        <end position="111"/>
    </location>
</feature>
<evidence type="ECO:0000256" key="5">
    <source>
        <dbReference type="ARBA" id="ARBA00023014"/>
    </source>
</evidence>
<dbReference type="AlphaFoldDB" id="A0A0D6ML32"/>
<dbReference type="GO" id="GO:0051537">
    <property type="term" value="F:2 iron, 2 sulfur cluster binding"/>
    <property type="evidence" value="ECO:0007669"/>
    <property type="project" value="UniProtKB-KW"/>
</dbReference>
<name>A0A0D6ML32_9PROT</name>
<sequence>MADMTMWHPVALGADIPAGTVAPVRLHGDEVVLWRDEAGILHAWEDRCPHRGMRLSFGFVRKGRLACLYHGWQFDGEGRCRHIPAHPDLSPPGTIRARTWRADEAHGFVWLAHDGSESLPAMKDGAFTAARSIAIESARGTVAAALGIGQDPVLSRDGLICAVHAADGETTMLHVAVANPADAADAALWAQRTRDSIERGEAVAWELHL</sequence>
<keyword evidence="3" id="KW-0560">Oxidoreductase</keyword>
<dbReference type="PANTHER" id="PTHR21266:SF60">
    <property type="entry name" value="3-KETOSTEROID-9-ALPHA-MONOOXYGENASE, OXYGENASE COMPONENT"/>
    <property type="match status" value="1"/>
</dbReference>
<keyword evidence="1" id="KW-0001">2Fe-2S</keyword>
<gene>
    <name evidence="7" type="ORF">Tasa_019_017</name>
</gene>
<dbReference type="InterPro" id="IPR036922">
    <property type="entry name" value="Rieske_2Fe-2S_sf"/>
</dbReference>
<keyword evidence="4" id="KW-0408">Iron</keyword>
<dbReference type="EMBL" id="BALE01000019">
    <property type="protein sequence ID" value="GAN54332.1"/>
    <property type="molecule type" value="Genomic_DNA"/>
</dbReference>
<keyword evidence="2" id="KW-0479">Metal-binding</keyword>
<dbReference type="STRING" id="1231623.Tasa_019_017"/>
<evidence type="ECO:0000256" key="1">
    <source>
        <dbReference type="ARBA" id="ARBA00022714"/>
    </source>
</evidence>
<dbReference type="CDD" id="cd03469">
    <property type="entry name" value="Rieske_RO_Alpha_N"/>
    <property type="match status" value="1"/>
</dbReference>
<reference evidence="7 8" key="1">
    <citation type="submission" date="2012-10" db="EMBL/GenBank/DDBJ databases">
        <title>Genome sequencing of Tanticharoenia sakaeratensis NBRC 103193.</title>
        <authorList>
            <person name="Azuma Y."/>
            <person name="Hadano H."/>
            <person name="Hirakawa H."/>
            <person name="Matsushita K."/>
        </authorList>
    </citation>
    <scope>NUCLEOTIDE SEQUENCE [LARGE SCALE GENOMIC DNA]</scope>
    <source>
        <strain evidence="7 8">NBRC 103193</strain>
    </source>
</reference>
<keyword evidence="5" id="KW-0411">Iron-sulfur</keyword>
<evidence type="ECO:0000259" key="6">
    <source>
        <dbReference type="PROSITE" id="PS51296"/>
    </source>
</evidence>